<dbReference type="InterPro" id="IPR051753">
    <property type="entry name" value="RA-inducible_GPCR3"/>
</dbReference>
<evidence type="ECO:0000256" key="2">
    <source>
        <dbReference type="ARBA" id="ARBA00007242"/>
    </source>
</evidence>
<evidence type="ECO:0000313" key="8">
    <source>
        <dbReference type="EMBL" id="CAB3250762.1"/>
    </source>
</evidence>
<dbReference type="GO" id="GO:0070062">
    <property type="term" value="C:extracellular exosome"/>
    <property type="evidence" value="ECO:0007669"/>
    <property type="project" value="TreeGrafter"/>
</dbReference>
<feature type="transmembrane region" description="Helical" evidence="6">
    <location>
        <begin position="64"/>
        <end position="85"/>
    </location>
</feature>
<evidence type="ECO:0000256" key="3">
    <source>
        <dbReference type="ARBA" id="ARBA00022692"/>
    </source>
</evidence>
<dbReference type="PANTHER" id="PTHR14511">
    <property type="entry name" value="G PROTEIN COUPLED RECEPTOR, CLASS C, GROUP 5"/>
    <property type="match status" value="1"/>
</dbReference>
<name>A0A6F9DEN1_9ASCI</name>
<keyword evidence="3 6" id="KW-0812">Transmembrane</keyword>
<gene>
    <name evidence="8" type="primary">Gprc5b</name>
</gene>
<dbReference type="GO" id="GO:0004930">
    <property type="term" value="F:G protein-coupled receptor activity"/>
    <property type="evidence" value="ECO:0007669"/>
    <property type="project" value="InterPro"/>
</dbReference>
<feature type="transmembrane region" description="Helical" evidence="6">
    <location>
        <begin position="24"/>
        <end position="52"/>
    </location>
</feature>
<protein>
    <submittedName>
        <fullName evidence="8">G-protein coupled receptor family C group 5 member B-like</fullName>
    </submittedName>
</protein>
<proteinExistence type="evidence at transcript level"/>
<feature type="transmembrane region" description="Helical" evidence="6">
    <location>
        <begin position="210"/>
        <end position="233"/>
    </location>
</feature>
<dbReference type="Pfam" id="PF00003">
    <property type="entry name" value="7tm_3"/>
    <property type="match status" value="1"/>
</dbReference>
<feature type="transmembrane region" description="Helical" evidence="6">
    <location>
        <begin position="253"/>
        <end position="273"/>
    </location>
</feature>
<evidence type="ECO:0000256" key="1">
    <source>
        <dbReference type="ARBA" id="ARBA00004141"/>
    </source>
</evidence>
<dbReference type="AlphaFoldDB" id="A0A6F9DEN1"/>
<keyword evidence="8" id="KW-0675">Receptor</keyword>
<dbReference type="EMBL" id="LR785576">
    <property type="protein sequence ID" value="CAB3250762.1"/>
    <property type="molecule type" value="mRNA"/>
</dbReference>
<reference evidence="8" key="1">
    <citation type="submission" date="2020-04" db="EMBL/GenBank/DDBJ databases">
        <authorList>
            <person name="Neveu A P."/>
        </authorList>
    </citation>
    <scope>NUCLEOTIDE SEQUENCE</scope>
    <source>
        <tissue evidence="8">Whole embryo</tissue>
    </source>
</reference>
<evidence type="ECO:0000256" key="6">
    <source>
        <dbReference type="SAM" id="Phobius"/>
    </source>
</evidence>
<accession>A0A6F9DEN1</accession>
<dbReference type="GO" id="GO:0005886">
    <property type="term" value="C:plasma membrane"/>
    <property type="evidence" value="ECO:0007669"/>
    <property type="project" value="TreeGrafter"/>
</dbReference>
<comment type="similarity">
    <text evidence="2">Belongs to the G-protein coupled receptor 3 family.</text>
</comment>
<dbReference type="PANTHER" id="PTHR14511:SF14">
    <property type="entry name" value="G-PROTEIN COUPLED RECEPTOR FAMILY C GROUP 5 MEMBER B-LIKE"/>
    <property type="match status" value="1"/>
</dbReference>
<evidence type="ECO:0000259" key="7">
    <source>
        <dbReference type="PROSITE" id="PS50259"/>
    </source>
</evidence>
<dbReference type="PROSITE" id="PS50259">
    <property type="entry name" value="G_PROTEIN_RECEP_F3_4"/>
    <property type="match status" value="1"/>
</dbReference>
<dbReference type="GO" id="GO:0030295">
    <property type="term" value="F:protein kinase activator activity"/>
    <property type="evidence" value="ECO:0007669"/>
    <property type="project" value="TreeGrafter"/>
</dbReference>
<keyword evidence="5 6" id="KW-0472">Membrane</keyword>
<keyword evidence="4 6" id="KW-1133">Transmembrane helix</keyword>
<sequence length="385" mass="42733">MSSVPASCGSIPSEFTNLCDTSQLWGIIVIGVAGLGLLLTLIFAIVFSANLMRFVRHEKHRYSTILYFVLIGVFLLFSFSIPFIIKPTEIACILRRVGMGIAWTVTLSPLLVGITRTWRMSYLDEIRCGWLAMAVCCFVCVEIIIVTEWCILRPPVPQNTTVNGTIMCEPNTQDLPLSLVFNAFLLLLYFISSIVSLCKREHTVSMNKRYSSFSVSSLATSFLVILLAVAWVVMVTYGNGALGKEEWFDPATAIFMVASGMCILLVIFSPVFATMRKLRHGDVDDVLYGNGAATPERTMYGSQKYTSQSTLPTEGRNAYGTSMERLQSFRSASGETAIAMSHIHPVPAKRNGVNNNVDRLRAPTGGRLNPTLELTEEDIWRDRHV</sequence>
<feature type="transmembrane region" description="Helical" evidence="6">
    <location>
        <begin position="97"/>
        <end position="118"/>
    </location>
</feature>
<organism evidence="8">
    <name type="scientific">Phallusia mammillata</name>
    <dbReference type="NCBI Taxonomy" id="59560"/>
    <lineage>
        <taxon>Eukaryota</taxon>
        <taxon>Metazoa</taxon>
        <taxon>Chordata</taxon>
        <taxon>Tunicata</taxon>
        <taxon>Ascidiacea</taxon>
        <taxon>Phlebobranchia</taxon>
        <taxon>Ascidiidae</taxon>
        <taxon>Phallusia</taxon>
    </lineage>
</organism>
<feature type="domain" description="G-protein coupled receptors family 3 profile" evidence="7">
    <location>
        <begin position="67"/>
        <end position="270"/>
    </location>
</feature>
<feature type="transmembrane region" description="Helical" evidence="6">
    <location>
        <begin position="130"/>
        <end position="152"/>
    </location>
</feature>
<dbReference type="InterPro" id="IPR017978">
    <property type="entry name" value="GPCR_3_C"/>
</dbReference>
<comment type="subcellular location">
    <subcellularLocation>
        <location evidence="1">Membrane</location>
        <topology evidence="1">Multi-pass membrane protein</topology>
    </subcellularLocation>
</comment>
<dbReference type="GO" id="GO:0043235">
    <property type="term" value="C:receptor complex"/>
    <property type="evidence" value="ECO:0007669"/>
    <property type="project" value="TreeGrafter"/>
</dbReference>
<feature type="transmembrane region" description="Helical" evidence="6">
    <location>
        <begin position="179"/>
        <end position="198"/>
    </location>
</feature>
<evidence type="ECO:0000256" key="4">
    <source>
        <dbReference type="ARBA" id="ARBA00022989"/>
    </source>
</evidence>
<evidence type="ECO:0000256" key="5">
    <source>
        <dbReference type="ARBA" id="ARBA00023136"/>
    </source>
</evidence>